<dbReference type="AlphaFoldDB" id="A0A8I2YRL7"/>
<evidence type="ECO:0000256" key="1">
    <source>
        <dbReference type="SAM" id="SignalP"/>
    </source>
</evidence>
<keyword evidence="1" id="KW-0732">Signal</keyword>
<feature type="chain" id="PRO_5034742996" evidence="1">
    <location>
        <begin position="25"/>
        <end position="145"/>
    </location>
</feature>
<sequence length="145" mass="16181">MPASTPSFGVAKVALVMAWLRVNGEDHGPRFFVVPVCNEREMVVLKGALSTTLWFVSRSNDLKDIIVSDGDVRTLCIRLFSELLLHRYQMPHPDVSESLLARHAVSSFEENRALLQELPGAFNTIEAKGHVMAYSTNSLRSRVVL</sequence>
<dbReference type="OrthoDB" id="538336at2759"/>
<protein>
    <submittedName>
        <fullName evidence="2">Uncharacterized protein</fullName>
    </submittedName>
</protein>
<feature type="signal peptide" evidence="1">
    <location>
        <begin position="1"/>
        <end position="24"/>
    </location>
</feature>
<keyword evidence="3" id="KW-1185">Reference proteome</keyword>
<gene>
    <name evidence="2" type="ORF">JVT61DRAFT_1841</name>
</gene>
<proteinExistence type="predicted"/>
<organism evidence="2 3">
    <name type="scientific">Boletus reticuloceps</name>
    <dbReference type="NCBI Taxonomy" id="495285"/>
    <lineage>
        <taxon>Eukaryota</taxon>
        <taxon>Fungi</taxon>
        <taxon>Dikarya</taxon>
        <taxon>Basidiomycota</taxon>
        <taxon>Agaricomycotina</taxon>
        <taxon>Agaricomycetes</taxon>
        <taxon>Agaricomycetidae</taxon>
        <taxon>Boletales</taxon>
        <taxon>Boletineae</taxon>
        <taxon>Boletaceae</taxon>
        <taxon>Boletoideae</taxon>
        <taxon>Boletus</taxon>
    </lineage>
</organism>
<comment type="caution">
    <text evidence="2">The sequence shown here is derived from an EMBL/GenBank/DDBJ whole genome shotgun (WGS) entry which is preliminary data.</text>
</comment>
<name>A0A8I2YRL7_9AGAM</name>
<evidence type="ECO:0000313" key="3">
    <source>
        <dbReference type="Proteomes" id="UP000683000"/>
    </source>
</evidence>
<evidence type="ECO:0000313" key="2">
    <source>
        <dbReference type="EMBL" id="KAG6376815.1"/>
    </source>
</evidence>
<accession>A0A8I2YRL7</accession>
<dbReference type="Proteomes" id="UP000683000">
    <property type="component" value="Unassembled WGS sequence"/>
</dbReference>
<reference evidence="2" key="1">
    <citation type="submission" date="2021-03" db="EMBL/GenBank/DDBJ databases">
        <title>Evolutionary innovations through gain and loss of genes in the ectomycorrhizal Boletales.</title>
        <authorList>
            <person name="Wu G."/>
            <person name="Miyauchi S."/>
            <person name="Morin E."/>
            <person name="Yang Z.-L."/>
            <person name="Xu J."/>
            <person name="Martin F.M."/>
        </authorList>
    </citation>
    <scope>NUCLEOTIDE SEQUENCE</scope>
    <source>
        <strain evidence="2">BR01</strain>
    </source>
</reference>
<dbReference type="EMBL" id="JAGFBS010000011">
    <property type="protein sequence ID" value="KAG6376815.1"/>
    <property type="molecule type" value="Genomic_DNA"/>
</dbReference>